<protein>
    <submittedName>
        <fullName evidence="2">Uncharacterized protein</fullName>
    </submittedName>
</protein>
<reference evidence="2" key="1">
    <citation type="submission" date="2023-05" db="EMBL/GenBank/DDBJ databases">
        <title>Nepenthes gracilis genome sequencing.</title>
        <authorList>
            <person name="Fukushima K."/>
        </authorList>
    </citation>
    <scope>NUCLEOTIDE SEQUENCE</scope>
    <source>
        <strain evidence="2">SING2019-196</strain>
    </source>
</reference>
<gene>
    <name evidence="2" type="ORF">Nepgr_027003</name>
</gene>
<organism evidence="2 3">
    <name type="scientific">Nepenthes gracilis</name>
    <name type="common">Slender pitcher plant</name>
    <dbReference type="NCBI Taxonomy" id="150966"/>
    <lineage>
        <taxon>Eukaryota</taxon>
        <taxon>Viridiplantae</taxon>
        <taxon>Streptophyta</taxon>
        <taxon>Embryophyta</taxon>
        <taxon>Tracheophyta</taxon>
        <taxon>Spermatophyta</taxon>
        <taxon>Magnoliopsida</taxon>
        <taxon>eudicotyledons</taxon>
        <taxon>Gunneridae</taxon>
        <taxon>Pentapetalae</taxon>
        <taxon>Caryophyllales</taxon>
        <taxon>Nepenthaceae</taxon>
        <taxon>Nepenthes</taxon>
    </lineage>
</organism>
<evidence type="ECO:0000256" key="1">
    <source>
        <dbReference type="SAM" id="MobiDB-lite"/>
    </source>
</evidence>
<sequence length="131" mass="14437">MTLVIDQTRDKLSHNKGKPPLLSTDDLVQLDAKLEHKKIEAPVLFRGMAPLLHPLNPKSLETSNRDVFLEAVVLAQLVENGASNVSLARVPQTSSLDNDDIEGTDGGEEKHGTVFLDPEHQAIDVWPKELQ</sequence>
<evidence type="ECO:0000313" key="2">
    <source>
        <dbReference type="EMBL" id="GMH25160.1"/>
    </source>
</evidence>
<dbReference type="AlphaFoldDB" id="A0AAD3T7X0"/>
<feature type="region of interest" description="Disordered" evidence="1">
    <location>
        <begin position="1"/>
        <end position="20"/>
    </location>
</feature>
<feature type="region of interest" description="Disordered" evidence="1">
    <location>
        <begin position="91"/>
        <end position="112"/>
    </location>
</feature>
<dbReference type="Proteomes" id="UP001279734">
    <property type="component" value="Unassembled WGS sequence"/>
</dbReference>
<dbReference type="EMBL" id="BSYO01000029">
    <property type="protein sequence ID" value="GMH25160.1"/>
    <property type="molecule type" value="Genomic_DNA"/>
</dbReference>
<evidence type="ECO:0000313" key="3">
    <source>
        <dbReference type="Proteomes" id="UP001279734"/>
    </source>
</evidence>
<comment type="caution">
    <text evidence="2">The sequence shown here is derived from an EMBL/GenBank/DDBJ whole genome shotgun (WGS) entry which is preliminary data.</text>
</comment>
<name>A0AAD3T7X0_NEPGR</name>
<keyword evidence="3" id="KW-1185">Reference proteome</keyword>
<accession>A0AAD3T7X0</accession>
<feature type="compositionally biased region" description="Acidic residues" evidence="1">
    <location>
        <begin position="97"/>
        <end position="106"/>
    </location>
</feature>
<proteinExistence type="predicted"/>